<dbReference type="PIRSF" id="PIRSF007023">
    <property type="entry name" value="UDP-Galf_transf"/>
    <property type="match status" value="1"/>
</dbReference>
<accession>A0A927XJE4</accession>
<organism evidence="4 5">
    <name type="scientific">Streptococcus gallolyticus</name>
    <dbReference type="NCBI Taxonomy" id="315405"/>
    <lineage>
        <taxon>Bacteria</taxon>
        <taxon>Bacillati</taxon>
        <taxon>Bacillota</taxon>
        <taxon>Bacilli</taxon>
        <taxon>Lactobacillales</taxon>
        <taxon>Streptococcaceae</taxon>
        <taxon>Streptococcus</taxon>
    </lineage>
</organism>
<dbReference type="AlphaFoldDB" id="A0A927XJE4"/>
<reference evidence="4" key="1">
    <citation type="submission" date="2019-04" db="EMBL/GenBank/DDBJ databases">
        <title>Evolution of Biomass-Degrading Anaerobic Consortia Revealed by Metagenomics.</title>
        <authorList>
            <person name="Peng X."/>
        </authorList>
    </citation>
    <scope>NUCLEOTIDE SEQUENCE</scope>
    <source>
        <strain evidence="4">SIG195</strain>
    </source>
</reference>
<dbReference type="Pfam" id="PF26334">
    <property type="entry name" value="Gtf3_N"/>
    <property type="match status" value="1"/>
</dbReference>
<feature type="domain" description="Glucosyltransferase 3-like N-terminal" evidence="2">
    <location>
        <begin position="10"/>
        <end position="164"/>
    </location>
</feature>
<dbReference type="EMBL" id="SVAF01000008">
    <property type="protein sequence ID" value="MBE6164489.1"/>
    <property type="molecule type" value="Genomic_DNA"/>
</dbReference>
<dbReference type="GO" id="GO:0016740">
    <property type="term" value="F:transferase activity"/>
    <property type="evidence" value="ECO:0007669"/>
    <property type="project" value="UniProtKB-KW"/>
</dbReference>
<protein>
    <submittedName>
        <fullName evidence="4">Glycosyl transferase</fullName>
    </submittedName>
</protein>
<evidence type="ECO:0000313" key="4">
    <source>
        <dbReference type="EMBL" id="MBE6164489.1"/>
    </source>
</evidence>
<dbReference type="Proteomes" id="UP000700800">
    <property type="component" value="Unassembled WGS sequence"/>
</dbReference>
<evidence type="ECO:0000259" key="3">
    <source>
        <dbReference type="Pfam" id="PF26337"/>
    </source>
</evidence>
<name>A0A927XJE4_9STRE</name>
<feature type="domain" description="Glucosyltransferase 3-like C-terminal" evidence="3">
    <location>
        <begin position="184"/>
        <end position="346"/>
    </location>
</feature>
<dbReference type="Gene3D" id="3.40.50.2000">
    <property type="entry name" value="Glycogen Phosphorylase B"/>
    <property type="match status" value="2"/>
</dbReference>
<evidence type="ECO:0000313" key="5">
    <source>
        <dbReference type="Proteomes" id="UP000700800"/>
    </source>
</evidence>
<dbReference type="Pfam" id="PF26337">
    <property type="entry name" value="Gtf3_C"/>
    <property type="match status" value="1"/>
</dbReference>
<evidence type="ECO:0000259" key="2">
    <source>
        <dbReference type="Pfam" id="PF26334"/>
    </source>
</evidence>
<dbReference type="InterPro" id="IPR058591">
    <property type="entry name" value="Gtf3_N"/>
</dbReference>
<dbReference type="SUPFAM" id="SSF53756">
    <property type="entry name" value="UDP-Glycosyltransferase/glycogen phosphorylase"/>
    <property type="match status" value="1"/>
</dbReference>
<sequence>MINKKVYQIAETSTDGMHAGTKATSDIKNILADNGVNTLIIRTPEHSKNILKKFIRQLKYLKQWRQLYKSIKDESILVLQHPFYLRQLGRYKTLSKLKNLKKVKIISIVHDVGQLRGLFNDKYNQAEFNQMIKLADVLIVHNEIMKNWFIEQGISSDKLFVLEIFDYLTDKDLVTSGTFEEVVSIAGNLSKEKSPYIYKLKGIENLNITLLGINYKGDDYADNIKYRGAFPADEVPFQINDGFGLVWDGDSIESCTGNTGNYLRYNNPHKLSLYLSSGLPVIVWNESAEAKFVLDNKLGFTVSSLREIPDIIQSMSIDEYLSYRKNAINVGNKLQRGYYTKKAMASAITFLSIE</sequence>
<keyword evidence="1 4" id="KW-0808">Transferase</keyword>
<comment type="caution">
    <text evidence="4">The sequence shown here is derived from an EMBL/GenBank/DDBJ whole genome shotgun (WGS) entry which is preliminary data.</text>
</comment>
<gene>
    <name evidence="4" type="ORF">E7156_04130</name>
</gene>
<dbReference type="InterPro" id="IPR058592">
    <property type="entry name" value="Gtf3_C"/>
</dbReference>
<proteinExistence type="predicted"/>
<evidence type="ECO:0000256" key="1">
    <source>
        <dbReference type="ARBA" id="ARBA00022679"/>
    </source>
</evidence>